<dbReference type="InterPro" id="IPR010225">
    <property type="entry name" value="HrpB"/>
</dbReference>
<dbReference type="SMART" id="SM00490">
    <property type="entry name" value="HELICc"/>
    <property type="match status" value="1"/>
</dbReference>
<organism evidence="7 8">
    <name type="scientific">Rhodopirellula baltica (strain DSM 10527 / NCIMB 13988 / SH1)</name>
    <dbReference type="NCBI Taxonomy" id="243090"/>
    <lineage>
        <taxon>Bacteria</taxon>
        <taxon>Pseudomonadati</taxon>
        <taxon>Planctomycetota</taxon>
        <taxon>Planctomycetia</taxon>
        <taxon>Pirellulales</taxon>
        <taxon>Pirellulaceae</taxon>
        <taxon>Rhodopirellula</taxon>
    </lineage>
</organism>
<accession>Q7UT94</accession>
<dbReference type="InterPro" id="IPR001650">
    <property type="entry name" value="Helicase_C-like"/>
</dbReference>
<dbReference type="InterPro" id="IPR048333">
    <property type="entry name" value="HA2_WH"/>
</dbReference>
<dbReference type="SMART" id="SM00847">
    <property type="entry name" value="HA2"/>
    <property type="match status" value="1"/>
</dbReference>
<dbReference type="InterPro" id="IPR011545">
    <property type="entry name" value="DEAD/DEAH_box_helicase_dom"/>
</dbReference>
<gene>
    <name evidence="7" type="primary">hrpB</name>
    <name evidence="7" type="ordered locus">RB4013</name>
</gene>
<evidence type="ECO:0000313" key="8">
    <source>
        <dbReference type="Proteomes" id="UP000001025"/>
    </source>
</evidence>
<evidence type="ECO:0000259" key="6">
    <source>
        <dbReference type="PROSITE" id="PS51194"/>
    </source>
</evidence>
<dbReference type="InterPro" id="IPR014001">
    <property type="entry name" value="Helicase_ATP-bd"/>
</dbReference>
<reference evidence="7 8" key="1">
    <citation type="journal article" date="2003" name="Proc. Natl. Acad. Sci. U.S.A.">
        <title>Complete genome sequence of the marine planctomycete Pirellula sp. strain 1.</title>
        <authorList>
            <person name="Gloeckner F.O."/>
            <person name="Kube M."/>
            <person name="Bauer M."/>
            <person name="Teeling H."/>
            <person name="Lombardot T."/>
            <person name="Ludwig W."/>
            <person name="Gade D."/>
            <person name="Beck A."/>
            <person name="Borzym K."/>
            <person name="Heitmann K."/>
            <person name="Rabus R."/>
            <person name="Schlesner H."/>
            <person name="Amann R."/>
            <person name="Reinhardt R."/>
        </authorList>
    </citation>
    <scope>NUCLEOTIDE SEQUENCE [LARGE SCALE GENOMIC DNA]</scope>
    <source>
        <strain evidence="8">DSM 10527 / NCIMB 13988 / SH1</strain>
    </source>
</reference>
<dbReference type="AlphaFoldDB" id="Q7UT94"/>
<dbReference type="PANTHER" id="PTHR43519:SF1">
    <property type="entry name" value="ATP-DEPENDENT RNA HELICASE HRPB"/>
    <property type="match status" value="1"/>
</dbReference>
<dbReference type="NCBIfam" id="TIGR01970">
    <property type="entry name" value="DEAH_box_HrpB"/>
    <property type="match status" value="1"/>
</dbReference>
<dbReference type="eggNOG" id="COG1643">
    <property type="taxonomic scope" value="Bacteria"/>
</dbReference>
<dbReference type="InterPro" id="IPR013689">
    <property type="entry name" value="RNA_helicase_ATP-dep_HrpB_C"/>
</dbReference>
<evidence type="ECO:0000313" key="7">
    <source>
        <dbReference type="EMBL" id="CAD73543.1"/>
    </source>
</evidence>
<feature type="domain" description="Helicase C-terminal" evidence="6">
    <location>
        <begin position="228"/>
        <end position="392"/>
    </location>
</feature>
<evidence type="ECO:0000259" key="5">
    <source>
        <dbReference type="PROSITE" id="PS51192"/>
    </source>
</evidence>
<dbReference type="CDD" id="cd17990">
    <property type="entry name" value="DEXHc_HrpB"/>
    <property type="match status" value="1"/>
</dbReference>
<dbReference type="STRING" id="243090.RB4013"/>
<keyword evidence="1" id="KW-0547">Nucleotide-binding</keyword>
<evidence type="ECO:0000256" key="1">
    <source>
        <dbReference type="ARBA" id="ARBA00022741"/>
    </source>
</evidence>
<dbReference type="EMBL" id="BX294139">
    <property type="protein sequence ID" value="CAD73543.1"/>
    <property type="molecule type" value="Genomic_DNA"/>
</dbReference>
<dbReference type="EnsemblBacteria" id="CAD73543">
    <property type="protein sequence ID" value="CAD73543"/>
    <property type="gene ID" value="RB4013"/>
</dbReference>
<dbReference type="GO" id="GO:0003727">
    <property type="term" value="F:single-stranded RNA binding"/>
    <property type="evidence" value="ECO:0000318"/>
    <property type="project" value="GO_Central"/>
</dbReference>
<sequence length="846" mass="93490">MGVLLGPSRSDAANRVSMNRLPIEDVLSPLQTAIDSGNAVVLKAPPGAGKTTGVPPAVLQTLLDNDVAGQIWVIQPRRLAARSVADWIARSRNESIGETIGYHVRLDRRESKSTRVLFMTTGMFLRRMQSDPLLENVACVILDEFHERTLELDLALAMTHRLRSELRDDLGLVVMSATMETEPIVEYLNEVHSQNAVSLRCEGRAFPVSVHYGEDQPGERIERRMVKPIRDALESSSGHVLVFLPGVGEIRRVQSELERVDLPNDVRTVVLHGSLSPKQQDEAIRPSADRKVVLSTNIAETSVTVNGVTAVVDSGMAKVPRFDSRRGLTKLETTSISLASADQRSGRAGRTAPGEAYRLWSQAAQRSRDEYDVPEILRSDLSEVVLMLASHGETDLHAMQWLTAPPEHSVETAQALLRMLGAIDESGRITRAGQVMAEMPLHPRIARMTTEAVGSLPRSSVAILAALMSERDPLEDMTSMTLADKVDAIENNRVPRSVSAFSIKSLRSVAETIRRSLPEGEPGQGEAAKMDRDVAVARALLSAYPDRVVLRRADSPDRGRMVGGRGVSGLTRALGEGVNEELLLCFDVDGGGTESRVRAAVPIQEEWLDGEMVHTVQTQSWDAERGAVRCRRQVTYGDLILRETPAKVPGDEETASILFDNAKMQLPLGGAKFQKLLHRIEMVGEVDDQVPSVTEAMHLELLRQMCVGRSSLQELRSAPWKDHVLGTIGYSAWQIVQEEAPEEVQLPGGRKVAVHYVEGKPPWIEVKIQLCFGWPETPRILRGRQPLQLHLLGPNGRPQQITNDLASFWGSTYGEIRKELRRRYPKHDWPEDPLSAAASFNGMKRR</sequence>
<dbReference type="GO" id="GO:0017111">
    <property type="term" value="F:ribonucleoside triphosphate phosphatase activity"/>
    <property type="evidence" value="ECO:0000318"/>
    <property type="project" value="GO_Central"/>
</dbReference>
<proteinExistence type="predicted"/>
<keyword evidence="8" id="KW-1185">Reference proteome</keyword>
<dbReference type="CDD" id="cd18791">
    <property type="entry name" value="SF2_C_RHA"/>
    <property type="match status" value="1"/>
</dbReference>
<dbReference type="OrthoDB" id="9808833at2"/>
<keyword evidence="3 7" id="KW-0347">Helicase</keyword>
<dbReference type="FunCoup" id="Q7UT94">
    <property type="interactions" value="119"/>
</dbReference>
<dbReference type="InParanoid" id="Q7UT94"/>
<dbReference type="PROSITE" id="PS51194">
    <property type="entry name" value="HELICASE_CTER"/>
    <property type="match status" value="1"/>
</dbReference>
<dbReference type="HOGENOM" id="CLU_001832_5_6_0"/>
<keyword evidence="2" id="KW-0378">Hydrolase</keyword>
<dbReference type="InterPro" id="IPR007502">
    <property type="entry name" value="Helicase-assoc_dom"/>
</dbReference>
<name>Q7UT94_RHOBA</name>
<dbReference type="KEGG" id="rba:RB4013"/>
<dbReference type="Pfam" id="PF08482">
    <property type="entry name" value="HrpB_C"/>
    <property type="match status" value="1"/>
</dbReference>
<dbReference type="Gene3D" id="1.20.120.1080">
    <property type="match status" value="1"/>
</dbReference>
<feature type="domain" description="Helicase ATP-binding" evidence="5">
    <location>
        <begin position="31"/>
        <end position="197"/>
    </location>
</feature>
<dbReference type="PROSITE" id="PS51192">
    <property type="entry name" value="HELICASE_ATP_BIND_1"/>
    <property type="match status" value="1"/>
</dbReference>
<dbReference type="PIRSF" id="PIRSF005496">
    <property type="entry name" value="ATP_hel_hrpB"/>
    <property type="match status" value="1"/>
</dbReference>
<dbReference type="PANTHER" id="PTHR43519">
    <property type="entry name" value="ATP-DEPENDENT RNA HELICASE HRPB"/>
    <property type="match status" value="1"/>
</dbReference>
<dbReference type="GO" id="GO:0004386">
    <property type="term" value="F:helicase activity"/>
    <property type="evidence" value="ECO:0007669"/>
    <property type="project" value="UniProtKB-KW"/>
</dbReference>
<dbReference type="InterPro" id="IPR027417">
    <property type="entry name" value="P-loop_NTPase"/>
</dbReference>
<evidence type="ECO:0000256" key="4">
    <source>
        <dbReference type="ARBA" id="ARBA00022840"/>
    </source>
</evidence>
<dbReference type="Pfam" id="PF00270">
    <property type="entry name" value="DEAD"/>
    <property type="match status" value="1"/>
</dbReference>
<protein>
    <submittedName>
        <fullName evidence="7">ATP-dependent helicase</fullName>
    </submittedName>
</protein>
<keyword evidence="4" id="KW-0067">ATP-binding</keyword>
<dbReference type="InterPro" id="IPR049614">
    <property type="entry name" value="HrpB_DEXH"/>
</dbReference>
<evidence type="ECO:0000256" key="2">
    <source>
        <dbReference type="ARBA" id="ARBA00022801"/>
    </source>
</evidence>
<dbReference type="Pfam" id="PF04408">
    <property type="entry name" value="WHD_HA2"/>
    <property type="match status" value="1"/>
</dbReference>
<dbReference type="Pfam" id="PF00271">
    <property type="entry name" value="Helicase_C"/>
    <property type="match status" value="1"/>
</dbReference>
<dbReference type="Gene3D" id="3.40.50.300">
    <property type="entry name" value="P-loop containing nucleotide triphosphate hydrolases"/>
    <property type="match status" value="2"/>
</dbReference>
<dbReference type="Proteomes" id="UP000001025">
    <property type="component" value="Chromosome"/>
</dbReference>
<dbReference type="SUPFAM" id="SSF52540">
    <property type="entry name" value="P-loop containing nucleoside triphosphate hydrolases"/>
    <property type="match status" value="1"/>
</dbReference>
<dbReference type="GO" id="GO:0005524">
    <property type="term" value="F:ATP binding"/>
    <property type="evidence" value="ECO:0007669"/>
    <property type="project" value="UniProtKB-KW"/>
</dbReference>
<dbReference type="SMART" id="SM00487">
    <property type="entry name" value="DEXDc"/>
    <property type="match status" value="1"/>
</dbReference>
<dbReference type="PATRIC" id="fig|243090.15.peg.1871"/>
<evidence type="ECO:0000256" key="3">
    <source>
        <dbReference type="ARBA" id="ARBA00022806"/>
    </source>
</evidence>